<dbReference type="InterPro" id="IPR053729">
    <property type="entry name" value="MAD2L1BP_domain_sf"/>
</dbReference>
<evidence type="ECO:0000313" key="3">
    <source>
        <dbReference type="Proteomes" id="UP000807469"/>
    </source>
</evidence>
<gene>
    <name evidence="2" type="ORF">BDN70DRAFT_840292</name>
</gene>
<reference evidence="2" key="1">
    <citation type="submission" date="2020-11" db="EMBL/GenBank/DDBJ databases">
        <authorList>
            <consortium name="DOE Joint Genome Institute"/>
            <person name="Ahrendt S."/>
            <person name="Riley R."/>
            <person name="Andreopoulos W."/>
            <person name="Labutti K."/>
            <person name="Pangilinan J."/>
            <person name="Ruiz-Duenas F.J."/>
            <person name="Barrasa J.M."/>
            <person name="Sanchez-Garcia M."/>
            <person name="Camarero S."/>
            <person name="Miyauchi S."/>
            <person name="Serrano A."/>
            <person name="Linde D."/>
            <person name="Babiker R."/>
            <person name="Drula E."/>
            <person name="Ayuso-Fernandez I."/>
            <person name="Pacheco R."/>
            <person name="Padilla G."/>
            <person name="Ferreira P."/>
            <person name="Barriuso J."/>
            <person name="Kellner H."/>
            <person name="Castanera R."/>
            <person name="Alfaro M."/>
            <person name="Ramirez L."/>
            <person name="Pisabarro A.G."/>
            <person name="Kuo A."/>
            <person name="Tritt A."/>
            <person name="Lipzen A."/>
            <person name="He G."/>
            <person name="Yan M."/>
            <person name="Ng V."/>
            <person name="Cullen D."/>
            <person name="Martin F."/>
            <person name="Rosso M.-N."/>
            <person name="Henrissat B."/>
            <person name="Hibbett D."/>
            <person name="Martinez A.T."/>
            <person name="Grigoriev I.V."/>
        </authorList>
    </citation>
    <scope>NUCLEOTIDE SEQUENCE</scope>
    <source>
        <strain evidence="2">CIRM-BRFM 674</strain>
    </source>
</reference>
<feature type="region of interest" description="Disordered" evidence="1">
    <location>
        <begin position="1"/>
        <end position="32"/>
    </location>
</feature>
<dbReference type="Proteomes" id="UP000807469">
    <property type="component" value="Unassembled WGS sequence"/>
</dbReference>
<dbReference type="AlphaFoldDB" id="A0A9P5YXK8"/>
<dbReference type="EMBL" id="MU155317">
    <property type="protein sequence ID" value="KAF9475820.1"/>
    <property type="molecule type" value="Genomic_DNA"/>
</dbReference>
<dbReference type="Gene3D" id="3.30.900.20">
    <property type="match status" value="1"/>
</dbReference>
<feature type="region of interest" description="Disordered" evidence="1">
    <location>
        <begin position="202"/>
        <end position="288"/>
    </location>
</feature>
<protein>
    <submittedName>
        <fullName evidence="2">Uncharacterized protein</fullName>
    </submittedName>
</protein>
<evidence type="ECO:0000313" key="2">
    <source>
        <dbReference type="EMBL" id="KAF9475820.1"/>
    </source>
</evidence>
<keyword evidence="3" id="KW-1185">Reference proteome</keyword>
<organism evidence="2 3">
    <name type="scientific">Pholiota conissans</name>
    <dbReference type="NCBI Taxonomy" id="109636"/>
    <lineage>
        <taxon>Eukaryota</taxon>
        <taxon>Fungi</taxon>
        <taxon>Dikarya</taxon>
        <taxon>Basidiomycota</taxon>
        <taxon>Agaricomycotina</taxon>
        <taxon>Agaricomycetes</taxon>
        <taxon>Agaricomycetidae</taxon>
        <taxon>Agaricales</taxon>
        <taxon>Agaricineae</taxon>
        <taxon>Strophariaceae</taxon>
        <taxon>Pholiota</taxon>
    </lineage>
</organism>
<sequence>MPILTPEAVPPLPKTFGGAYNGQDRPPTAKATSTPVLVEKLIKELPRSHPKLEQPPIENGPKNAYPVVKLDVDTISEAVAGRLATSLLGHVLFLKNQVPFPVMQLGRLPGGKVNSRAFKQRTELLSSYDTISSHLDTTFSALSTALARCANAKTGNTTSTNKVAQAHVAILVGPSLGAAKSKVILGIDGLEARVWGVRDDSKVRGKENAALEDNSNESEDEEEEEEEEEEENHEESDEERGDDDLEGSNGAEEPEESEDEDEEDEANEDEEEESADDNPTLSPPLPPYISYAEEQRFLQNAERLLSRTLAAADAEGNGIASEMTPTQTHILIRAPRRFNHPAWIPRQNVTNALDASLQDFMYNSGFVNAATALSTKQSSKKGKVEGVWVTSRGGIQERPTADLAPVEAGQDDADEMIWWSWDGKFVGFNDW</sequence>
<proteinExistence type="predicted"/>
<accession>A0A9P5YXK8</accession>
<comment type="caution">
    <text evidence="2">The sequence shown here is derived from an EMBL/GenBank/DDBJ whole genome shotgun (WGS) entry which is preliminary data.</text>
</comment>
<feature type="compositionally biased region" description="Acidic residues" evidence="1">
    <location>
        <begin position="214"/>
        <end position="276"/>
    </location>
</feature>
<name>A0A9P5YXK8_9AGAR</name>
<evidence type="ECO:0000256" key="1">
    <source>
        <dbReference type="SAM" id="MobiDB-lite"/>
    </source>
</evidence>
<dbReference type="OrthoDB" id="2387165at2759"/>